<dbReference type="PANTHER" id="PTHR43065">
    <property type="entry name" value="SENSOR HISTIDINE KINASE"/>
    <property type="match status" value="1"/>
</dbReference>
<accession>A0A328U4V7</accession>
<dbReference type="Gene3D" id="3.30.565.10">
    <property type="entry name" value="Histidine kinase-like ATPase, C-terminal domain"/>
    <property type="match status" value="1"/>
</dbReference>
<evidence type="ECO:0000256" key="2">
    <source>
        <dbReference type="ARBA" id="ARBA00012438"/>
    </source>
</evidence>
<dbReference type="EC" id="2.7.13.3" evidence="2"/>
<evidence type="ECO:0000256" key="7">
    <source>
        <dbReference type="ARBA" id="ARBA00022840"/>
    </source>
</evidence>
<reference evidence="10 11" key="1">
    <citation type="submission" date="2018-06" db="EMBL/GenBank/DDBJ databases">
        <title>Paenibacillus montanisoli sp. nov., isolated from mountain area soil.</title>
        <authorList>
            <person name="Wu M."/>
        </authorList>
    </citation>
    <scope>NUCLEOTIDE SEQUENCE [LARGE SCALE GENOMIC DNA]</scope>
    <source>
        <strain evidence="10 11">RA17</strain>
    </source>
</reference>
<evidence type="ECO:0000256" key="4">
    <source>
        <dbReference type="ARBA" id="ARBA00022679"/>
    </source>
</evidence>
<dbReference type="Proteomes" id="UP000249260">
    <property type="component" value="Unassembled WGS sequence"/>
</dbReference>
<dbReference type="RefSeq" id="WP_112880702.1">
    <property type="nucleotide sequence ID" value="NZ_QLUW01000001.1"/>
</dbReference>
<dbReference type="SMART" id="SM00387">
    <property type="entry name" value="HATPase_c"/>
    <property type="match status" value="1"/>
</dbReference>
<dbReference type="InterPro" id="IPR005467">
    <property type="entry name" value="His_kinase_dom"/>
</dbReference>
<comment type="caution">
    <text evidence="10">The sequence shown here is derived from an EMBL/GenBank/DDBJ whole genome shotgun (WGS) entry which is preliminary data.</text>
</comment>
<evidence type="ECO:0000256" key="3">
    <source>
        <dbReference type="ARBA" id="ARBA00022553"/>
    </source>
</evidence>
<dbReference type="GO" id="GO:0005524">
    <property type="term" value="F:ATP binding"/>
    <property type="evidence" value="ECO:0007669"/>
    <property type="project" value="UniProtKB-KW"/>
</dbReference>
<evidence type="ECO:0000256" key="5">
    <source>
        <dbReference type="ARBA" id="ARBA00022741"/>
    </source>
</evidence>
<name>A0A328U4V7_9BACL</name>
<keyword evidence="7" id="KW-0067">ATP-binding</keyword>
<dbReference type="GO" id="GO:0000155">
    <property type="term" value="F:phosphorelay sensor kinase activity"/>
    <property type="evidence" value="ECO:0007669"/>
    <property type="project" value="InterPro"/>
</dbReference>
<dbReference type="SUPFAM" id="SSF55874">
    <property type="entry name" value="ATPase domain of HSP90 chaperone/DNA topoisomerase II/histidine kinase"/>
    <property type="match status" value="1"/>
</dbReference>
<dbReference type="OrthoDB" id="9815750at2"/>
<sequence length="380" mass="43577">MSDIIRFFETHTCCIIDSWIRRMENAFPGYYNPEKLRQQCARYVILIADIHIPIEQHEVFNDYKKWCDHLFAKRVPIEHILQSSLYFREAFFESVADFQAERAELVSVIADVVYRIDQFQTVVYSYFFDHARGKIEQQDKLIEDMHADKLNLIGKMASSMAHEIRNPLTSIKGFFVLIRKMLPPVALQTIEKYLDIIDNEFRNIEMQITGFLSFSRKPIADETPELTPINALIEKTMLLVNPLLLNENIEFSAHVEEDLQAHIQKIALIQVFSNLMNNAIDALRESDGRQRLITIRAIADGDHIYVRISNTGPEIPAVIQASLFDPFVTGKAEGTGLGLAICKQIVERNDGDITFETNNRETTFTLRFPAPPAANLAQPT</sequence>
<keyword evidence="11" id="KW-1185">Reference proteome</keyword>
<dbReference type="Pfam" id="PF02518">
    <property type="entry name" value="HATPase_c"/>
    <property type="match status" value="1"/>
</dbReference>
<dbReference type="PRINTS" id="PR00344">
    <property type="entry name" value="BCTRLSENSOR"/>
</dbReference>
<evidence type="ECO:0000256" key="1">
    <source>
        <dbReference type="ARBA" id="ARBA00000085"/>
    </source>
</evidence>
<proteinExistence type="predicted"/>
<dbReference type="InterPro" id="IPR036890">
    <property type="entry name" value="HATPase_C_sf"/>
</dbReference>
<keyword evidence="4" id="KW-0808">Transferase</keyword>
<evidence type="ECO:0000313" key="11">
    <source>
        <dbReference type="Proteomes" id="UP000249260"/>
    </source>
</evidence>
<dbReference type="InterPro" id="IPR003661">
    <property type="entry name" value="HisK_dim/P_dom"/>
</dbReference>
<dbReference type="SMART" id="SM00388">
    <property type="entry name" value="HisKA"/>
    <property type="match status" value="1"/>
</dbReference>
<dbReference type="Gene3D" id="1.10.490.70">
    <property type="entry name" value="Histidine kinase N-terminal domain"/>
    <property type="match status" value="1"/>
</dbReference>
<dbReference type="Pfam" id="PF00512">
    <property type="entry name" value="HisKA"/>
    <property type="match status" value="1"/>
</dbReference>
<keyword evidence="5" id="KW-0547">Nucleotide-binding</keyword>
<comment type="catalytic activity">
    <reaction evidence="1">
        <text>ATP + protein L-histidine = ADP + protein N-phospho-L-histidine.</text>
        <dbReference type="EC" id="2.7.13.3"/>
    </reaction>
</comment>
<feature type="domain" description="Histidine kinase" evidence="9">
    <location>
        <begin position="159"/>
        <end position="372"/>
    </location>
</feature>
<organism evidence="10 11">
    <name type="scientific">Paenibacillus montanisoli</name>
    <dbReference type="NCBI Taxonomy" id="2081970"/>
    <lineage>
        <taxon>Bacteria</taxon>
        <taxon>Bacillati</taxon>
        <taxon>Bacillota</taxon>
        <taxon>Bacilli</taxon>
        <taxon>Bacillales</taxon>
        <taxon>Paenibacillaceae</taxon>
        <taxon>Paenibacillus</taxon>
    </lineage>
</organism>
<dbReference type="AlphaFoldDB" id="A0A328U4V7"/>
<dbReference type="InterPro" id="IPR003594">
    <property type="entry name" value="HATPase_dom"/>
</dbReference>
<evidence type="ECO:0000256" key="6">
    <source>
        <dbReference type="ARBA" id="ARBA00022777"/>
    </source>
</evidence>
<keyword evidence="3" id="KW-0597">Phosphoprotein</keyword>
<dbReference type="InterPro" id="IPR004358">
    <property type="entry name" value="Sig_transdc_His_kin-like_C"/>
</dbReference>
<dbReference type="SUPFAM" id="SSF47384">
    <property type="entry name" value="Homodimeric domain of signal transducing histidine kinase"/>
    <property type="match status" value="1"/>
</dbReference>
<protein>
    <recommendedName>
        <fullName evidence="2">histidine kinase</fullName>
        <ecNumber evidence="2">2.7.13.3</ecNumber>
    </recommendedName>
</protein>
<evidence type="ECO:0000256" key="8">
    <source>
        <dbReference type="ARBA" id="ARBA00023012"/>
    </source>
</evidence>
<dbReference type="EMBL" id="QLUW01000001">
    <property type="protein sequence ID" value="RAP77579.1"/>
    <property type="molecule type" value="Genomic_DNA"/>
</dbReference>
<evidence type="ECO:0000313" key="10">
    <source>
        <dbReference type="EMBL" id="RAP77579.1"/>
    </source>
</evidence>
<gene>
    <name evidence="10" type="ORF">DL346_03625</name>
</gene>
<dbReference type="Gene3D" id="1.10.287.130">
    <property type="match status" value="1"/>
</dbReference>
<keyword evidence="6" id="KW-0418">Kinase</keyword>
<dbReference type="InterPro" id="IPR036097">
    <property type="entry name" value="HisK_dim/P_sf"/>
</dbReference>
<dbReference type="PANTHER" id="PTHR43065:SF10">
    <property type="entry name" value="PEROXIDE STRESS-ACTIVATED HISTIDINE KINASE MAK3"/>
    <property type="match status" value="1"/>
</dbReference>
<dbReference type="CDD" id="cd00082">
    <property type="entry name" value="HisKA"/>
    <property type="match status" value="1"/>
</dbReference>
<dbReference type="PROSITE" id="PS50109">
    <property type="entry name" value="HIS_KIN"/>
    <property type="match status" value="1"/>
</dbReference>
<keyword evidence="8" id="KW-0902">Two-component regulatory system</keyword>
<evidence type="ECO:0000259" key="9">
    <source>
        <dbReference type="PROSITE" id="PS50109"/>
    </source>
</evidence>